<organism evidence="1 2">
    <name type="scientific">Dyella marensis</name>
    <dbReference type="NCBI Taxonomy" id="500610"/>
    <lineage>
        <taxon>Bacteria</taxon>
        <taxon>Pseudomonadati</taxon>
        <taxon>Pseudomonadota</taxon>
        <taxon>Gammaproteobacteria</taxon>
        <taxon>Lysobacterales</taxon>
        <taxon>Rhodanobacteraceae</taxon>
        <taxon>Dyella</taxon>
    </lineage>
</organism>
<sequence length="121" mass="13536">MPSPTHPPETTHHPAASSRGIRLLDRHWAWLDAQPIGAGATLRRLVERARRDIDGCYRKAAAKEACYFHMRDAAGDRPQFEEAARALFADDYPRLRQCIAAWPDDVRTRIEAMLATADGAA</sequence>
<evidence type="ECO:0008006" key="3">
    <source>
        <dbReference type="Google" id="ProtNLM"/>
    </source>
</evidence>
<dbReference type="InterPro" id="IPR018715">
    <property type="entry name" value="DUF2239"/>
</dbReference>
<dbReference type="RefSeq" id="WP_051548977.1">
    <property type="nucleotide sequence ID" value="NZ_FONH01000002.1"/>
</dbReference>
<dbReference type="EMBL" id="FONH01000002">
    <property type="protein sequence ID" value="SFE44158.1"/>
    <property type="molecule type" value="Genomic_DNA"/>
</dbReference>
<accession>A0A1I2AKU2</accession>
<dbReference type="AlphaFoldDB" id="A0A1I2AKU2"/>
<keyword evidence="2" id="KW-1185">Reference proteome</keyword>
<gene>
    <name evidence="1" type="ORF">SAMN02799615_01055</name>
</gene>
<name>A0A1I2AKU2_9GAMM</name>
<reference evidence="2" key="1">
    <citation type="submission" date="2016-10" db="EMBL/GenBank/DDBJ databases">
        <authorList>
            <person name="Varghese N."/>
            <person name="Submissions S."/>
        </authorList>
    </citation>
    <scope>NUCLEOTIDE SEQUENCE [LARGE SCALE GENOMIC DNA]</scope>
    <source>
        <strain evidence="2">UNC178MFTsu3.1</strain>
    </source>
</reference>
<dbReference type="Proteomes" id="UP000199477">
    <property type="component" value="Unassembled WGS sequence"/>
</dbReference>
<proteinExistence type="predicted"/>
<evidence type="ECO:0000313" key="1">
    <source>
        <dbReference type="EMBL" id="SFE44158.1"/>
    </source>
</evidence>
<dbReference type="Pfam" id="PF09998">
    <property type="entry name" value="DUF2239"/>
    <property type="match status" value="1"/>
</dbReference>
<protein>
    <recommendedName>
        <fullName evidence="3">DUF2239 domain-containing protein</fullName>
    </recommendedName>
</protein>
<dbReference type="STRING" id="500610.SAMN02799615_01055"/>
<evidence type="ECO:0000313" key="2">
    <source>
        <dbReference type="Proteomes" id="UP000199477"/>
    </source>
</evidence>